<dbReference type="EMBL" id="RQPI01000007">
    <property type="protein sequence ID" value="RQW10911.1"/>
    <property type="molecule type" value="Genomic_DNA"/>
</dbReference>
<proteinExistence type="predicted"/>
<dbReference type="Pfam" id="PF04286">
    <property type="entry name" value="DUF445"/>
    <property type="match status" value="1"/>
</dbReference>
<sequence>MKSRYLATISLAVMACGFLLTLFLPDNLAVELLRGGFEAGLVGGIADWFAVTALFRHPLGIPIPHTSLLLKNRDKIVGSLISAMENELLNKQSIENKLRGIRLISLGSSMLTRIFSRKKNRTEILERLGILVSRIPAEKVLPHLQSALAGYVRNADLKEAADTVVTRLLHDGKDKDALDYGLGQAAVWIGRAETKTMLGQLASSKLAEVKLGGFKGMAFQAFAGFVDDEMLGELLQNMLLSAIRDIQDEDSVYREEIIREIRVALFQLVNDEERMKSLADWAVAELEGEAAGAFLLARLEDMRGKALGLLEQDRIRGGRKLFAAYALLARRIAGEKEWISEWEDKIRLSLLAFAEANHYRIGVLVKENLDKMEDATLVAMLEEKVGKDLQWIRVNGAVCGFAVGLVLTAIQWLSLG</sequence>
<name>A0A3N9P3Y1_9BACL</name>
<keyword evidence="2" id="KW-1185">Reference proteome</keyword>
<reference evidence="1 2" key="1">
    <citation type="submission" date="2018-11" db="EMBL/GenBank/DDBJ databases">
        <title>Genome sequence of strain 7197.</title>
        <authorList>
            <person name="Gao J."/>
            <person name="Sun J."/>
        </authorList>
    </citation>
    <scope>NUCLEOTIDE SEQUENCE [LARGE SCALE GENOMIC DNA]</scope>
    <source>
        <strain evidence="1 2">7197</strain>
    </source>
</reference>
<dbReference type="PANTHER" id="PTHR38442:SF1">
    <property type="entry name" value="INNER MEMBRANE PROTEIN"/>
    <property type="match status" value="1"/>
</dbReference>
<protein>
    <submittedName>
        <fullName evidence="1">DUF445 domain-containing protein</fullName>
    </submittedName>
</protein>
<evidence type="ECO:0000313" key="2">
    <source>
        <dbReference type="Proteomes" id="UP000282529"/>
    </source>
</evidence>
<accession>A0A3N9P3Y1</accession>
<dbReference type="GO" id="GO:0005886">
    <property type="term" value="C:plasma membrane"/>
    <property type="evidence" value="ECO:0007669"/>
    <property type="project" value="TreeGrafter"/>
</dbReference>
<organism evidence="1 2">
    <name type="scientific">Paenibacillus rhizophilus</name>
    <dbReference type="NCBI Taxonomy" id="1850366"/>
    <lineage>
        <taxon>Bacteria</taxon>
        <taxon>Bacillati</taxon>
        <taxon>Bacillota</taxon>
        <taxon>Bacilli</taxon>
        <taxon>Bacillales</taxon>
        <taxon>Paenibacillaceae</taxon>
        <taxon>Paenibacillus</taxon>
    </lineage>
</organism>
<gene>
    <name evidence="1" type="ORF">EH198_14260</name>
</gene>
<evidence type="ECO:0000313" key="1">
    <source>
        <dbReference type="EMBL" id="RQW10911.1"/>
    </source>
</evidence>
<dbReference type="InterPro" id="IPR007383">
    <property type="entry name" value="DUF445"/>
</dbReference>
<comment type="caution">
    <text evidence="1">The sequence shown here is derived from an EMBL/GenBank/DDBJ whole genome shotgun (WGS) entry which is preliminary data.</text>
</comment>
<dbReference type="AlphaFoldDB" id="A0A3N9P3Y1"/>
<dbReference type="PANTHER" id="PTHR38442">
    <property type="entry name" value="INNER MEMBRANE PROTEIN-RELATED"/>
    <property type="match status" value="1"/>
</dbReference>
<dbReference type="RefSeq" id="WP_124696187.1">
    <property type="nucleotide sequence ID" value="NZ_JBHUFE010000013.1"/>
</dbReference>
<dbReference type="OrthoDB" id="9769590at2"/>
<dbReference type="Proteomes" id="UP000282529">
    <property type="component" value="Unassembled WGS sequence"/>
</dbReference>
<dbReference type="PROSITE" id="PS51257">
    <property type="entry name" value="PROKAR_LIPOPROTEIN"/>
    <property type="match status" value="1"/>
</dbReference>